<accession>A0ABX0FC37</accession>
<dbReference type="Gene3D" id="3.40.390.10">
    <property type="entry name" value="Collagenase (Catalytic Domain)"/>
    <property type="match status" value="1"/>
</dbReference>
<dbReference type="RefSeq" id="WP_166276694.1">
    <property type="nucleotide sequence ID" value="NZ_JAAFGS010000006.1"/>
</dbReference>
<dbReference type="SUPFAM" id="SSF55486">
    <property type="entry name" value="Metalloproteases ('zincins'), catalytic domain"/>
    <property type="match status" value="1"/>
</dbReference>
<keyword evidence="7" id="KW-1185">Reference proteome</keyword>
<proteinExistence type="predicted"/>
<dbReference type="Proteomes" id="UP000800303">
    <property type="component" value="Unassembled WGS sequence"/>
</dbReference>
<evidence type="ECO:0000256" key="3">
    <source>
        <dbReference type="ARBA" id="ARBA00022801"/>
    </source>
</evidence>
<keyword evidence="1" id="KW-0645">Protease</keyword>
<keyword evidence="2" id="KW-0479">Metal-binding</keyword>
<evidence type="ECO:0000313" key="6">
    <source>
        <dbReference type="EMBL" id="NGZ77039.1"/>
    </source>
</evidence>
<dbReference type="EMBL" id="JAAFGS010000006">
    <property type="protein sequence ID" value="NGZ77039.1"/>
    <property type="molecule type" value="Genomic_DNA"/>
</dbReference>
<evidence type="ECO:0000256" key="4">
    <source>
        <dbReference type="ARBA" id="ARBA00022833"/>
    </source>
</evidence>
<keyword evidence="6" id="KW-0482">Metalloprotease</keyword>
<gene>
    <name evidence="6" type="ORF">GYN08_17160</name>
</gene>
<dbReference type="Pfam" id="PF00413">
    <property type="entry name" value="Peptidase_M10"/>
    <property type="match status" value="1"/>
</dbReference>
<evidence type="ECO:0000256" key="2">
    <source>
        <dbReference type="ARBA" id="ARBA00022723"/>
    </source>
</evidence>
<comment type="caution">
    <text evidence="6">The sequence shown here is derived from an EMBL/GenBank/DDBJ whole genome shotgun (WGS) entry which is preliminary data.</text>
</comment>
<reference evidence="6 7" key="1">
    <citation type="submission" date="2020-01" db="EMBL/GenBank/DDBJ databases">
        <title>Polyphasic characterisation and genomic insights into a novel alkali tolerant bacterium VR-M41.</title>
        <authorList>
            <person name="Vemuluri V.R."/>
        </authorList>
    </citation>
    <scope>NUCLEOTIDE SEQUENCE [LARGE SCALE GENOMIC DNA]</scope>
    <source>
        <strain evidence="6 7">VR-M41</strain>
    </source>
</reference>
<dbReference type="InterPro" id="IPR024079">
    <property type="entry name" value="MetalloPept_cat_dom_sf"/>
</dbReference>
<evidence type="ECO:0000313" key="7">
    <source>
        <dbReference type="Proteomes" id="UP000800303"/>
    </source>
</evidence>
<protein>
    <submittedName>
        <fullName evidence="6">Matrixin family metalloprotease</fullName>
    </submittedName>
</protein>
<keyword evidence="3" id="KW-0378">Hydrolase</keyword>
<organism evidence="6 7">
    <name type="scientific">Saccharibacillus alkalitolerans</name>
    <dbReference type="NCBI Taxonomy" id="2705290"/>
    <lineage>
        <taxon>Bacteria</taxon>
        <taxon>Bacillati</taxon>
        <taxon>Bacillota</taxon>
        <taxon>Bacilli</taxon>
        <taxon>Bacillales</taxon>
        <taxon>Paenibacillaceae</taxon>
        <taxon>Saccharibacillus</taxon>
    </lineage>
</organism>
<keyword evidence="4" id="KW-0862">Zinc</keyword>
<evidence type="ECO:0000256" key="1">
    <source>
        <dbReference type="ARBA" id="ARBA00022670"/>
    </source>
</evidence>
<dbReference type="GO" id="GO:0008237">
    <property type="term" value="F:metallopeptidase activity"/>
    <property type="evidence" value="ECO:0007669"/>
    <property type="project" value="UniProtKB-KW"/>
</dbReference>
<dbReference type="InterPro" id="IPR001818">
    <property type="entry name" value="Pept_M10_metallopeptidase"/>
</dbReference>
<evidence type="ECO:0000259" key="5">
    <source>
        <dbReference type="Pfam" id="PF00413"/>
    </source>
</evidence>
<sequence>MSYEERRRVYVHEIGHALGLDHPGASTVSVMREEVQVRGGNWNMPQQGDINGVNNLYTY</sequence>
<feature type="domain" description="Peptidase M10 metallopeptidase" evidence="5">
    <location>
        <begin position="8"/>
        <end position="58"/>
    </location>
</feature>
<name>A0ABX0FC37_9BACL</name>